<organism evidence="1">
    <name type="scientific">Ailuropoda melanoleuca</name>
    <name type="common">Giant panda</name>
    <dbReference type="NCBI Taxonomy" id="9646"/>
    <lineage>
        <taxon>Eukaryota</taxon>
        <taxon>Metazoa</taxon>
        <taxon>Chordata</taxon>
        <taxon>Craniata</taxon>
        <taxon>Vertebrata</taxon>
        <taxon>Euteleostomi</taxon>
        <taxon>Mammalia</taxon>
        <taxon>Eutheria</taxon>
        <taxon>Laurasiatheria</taxon>
        <taxon>Carnivora</taxon>
        <taxon>Caniformia</taxon>
        <taxon>Ursidae</taxon>
        <taxon>Ailuropoda</taxon>
    </lineage>
</organism>
<proteinExistence type="predicted"/>
<name>D2HHZ8_AILME</name>
<reference evidence="1" key="1">
    <citation type="journal article" date="2010" name="Nature">
        <title>The sequence and de novo assembly of the giant panda genome.</title>
        <authorList>
            <person name="Li R."/>
            <person name="Fan W."/>
            <person name="Tian G."/>
            <person name="Zhu H."/>
            <person name="He L."/>
            <person name="Cai J."/>
            <person name="Huang Q."/>
            <person name="Cai Q."/>
            <person name="Li B."/>
            <person name="Bai Y."/>
            <person name="Zhang Z."/>
            <person name="Zhang Y."/>
            <person name="Wang W."/>
            <person name="Li J."/>
            <person name="Wei F."/>
            <person name="Li H."/>
            <person name="Jian M."/>
            <person name="Li J."/>
            <person name="Zhang Z."/>
            <person name="Nielsen R."/>
            <person name="Li D."/>
            <person name="Gu W."/>
            <person name="Yang Z."/>
            <person name="Xuan Z."/>
            <person name="Ryder O.A."/>
            <person name="Leung F.C."/>
            <person name="Zhou Y."/>
            <person name="Cao J."/>
            <person name="Sun X."/>
            <person name="Fu Y."/>
            <person name="Fang X."/>
            <person name="Guo X."/>
            <person name="Wang B."/>
            <person name="Hou R."/>
            <person name="Shen F."/>
            <person name="Mu B."/>
            <person name="Ni P."/>
            <person name="Lin R."/>
            <person name="Qian W."/>
            <person name="Wang G."/>
            <person name="Yu C."/>
            <person name="Nie W."/>
            <person name="Wang J."/>
            <person name="Wu Z."/>
            <person name="Liang H."/>
            <person name="Min J."/>
            <person name="Wu Q."/>
            <person name="Cheng S."/>
            <person name="Ruan J."/>
            <person name="Wang M."/>
            <person name="Shi Z."/>
            <person name="Wen M."/>
            <person name="Liu B."/>
            <person name="Ren X."/>
            <person name="Zheng H."/>
            <person name="Dong D."/>
            <person name="Cook K."/>
            <person name="Shan G."/>
            <person name="Zhang H."/>
            <person name="Kosiol C."/>
            <person name="Xie X."/>
            <person name="Lu Z."/>
            <person name="Zheng H."/>
            <person name="Li Y."/>
            <person name="Steiner C.C."/>
            <person name="Lam T.T."/>
            <person name="Lin S."/>
            <person name="Zhang Q."/>
            <person name="Li G."/>
            <person name="Tian J."/>
            <person name="Gong T."/>
            <person name="Liu H."/>
            <person name="Zhang D."/>
            <person name="Fang L."/>
            <person name="Ye C."/>
            <person name="Zhang J."/>
            <person name="Hu W."/>
            <person name="Xu A."/>
            <person name="Ren Y."/>
            <person name="Zhang G."/>
            <person name="Bruford M.W."/>
            <person name="Li Q."/>
            <person name="Ma L."/>
            <person name="Guo Y."/>
            <person name="An N."/>
            <person name="Hu Y."/>
            <person name="Zheng Y."/>
            <person name="Shi Y."/>
            <person name="Li Z."/>
            <person name="Liu Q."/>
            <person name="Chen Y."/>
            <person name="Zhao J."/>
            <person name="Qu N."/>
            <person name="Zhao S."/>
            <person name="Tian F."/>
            <person name="Wang X."/>
            <person name="Wang H."/>
            <person name="Xu L."/>
            <person name="Liu X."/>
            <person name="Vinar T."/>
            <person name="Wang Y."/>
            <person name="Lam T.W."/>
            <person name="Yiu S.M."/>
            <person name="Liu S."/>
            <person name="Zhang H."/>
            <person name="Li D."/>
            <person name="Huang Y."/>
            <person name="Wang X."/>
            <person name="Yang G."/>
            <person name="Jiang Z."/>
            <person name="Wang J."/>
            <person name="Qin N."/>
            <person name="Li L."/>
            <person name="Li J."/>
            <person name="Bolund L."/>
            <person name="Kristiansen K."/>
            <person name="Wong G.K."/>
            <person name="Olson M."/>
            <person name="Zhang X."/>
            <person name="Li S."/>
            <person name="Yang H."/>
            <person name="Wang J."/>
            <person name="Wang J."/>
        </authorList>
    </citation>
    <scope>NUCLEOTIDE SEQUENCE [LARGE SCALE GENOMIC DNA]</scope>
</reference>
<feature type="non-terminal residue" evidence="1">
    <location>
        <position position="38"/>
    </location>
</feature>
<feature type="non-terminal residue" evidence="1">
    <location>
        <position position="1"/>
    </location>
</feature>
<dbReference type="HOGENOM" id="CLU_3037506_0_0_1"/>
<dbReference type="EMBL" id="GL192863">
    <property type="protein sequence ID" value="EFB18505.1"/>
    <property type="molecule type" value="Genomic_DNA"/>
</dbReference>
<evidence type="ECO:0000313" key="1">
    <source>
        <dbReference type="EMBL" id="EFB18505.1"/>
    </source>
</evidence>
<sequence length="38" mass="4148">LFPKDIHYFALDKGELALAEVARKRASDIDAESITSGV</sequence>
<gene>
    <name evidence="1" type="ORF">PANDA_010778</name>
</gene>
<dbReference type="InParanoid" id="D2HHZ8"/>
<protein>
    <submittedName>
        <fullName evidence="1">Uncharacterized protein</fullName>
    </submittedName>
</protein>
<dbReference type="AlphaFoldDB" id="D2HHZ8"/>
<accession>D2HHZ8</accession>